<dbReference type="PANTHER" id="PTHR47389:SF4">
    <property type="entry name" value="OS09G0436400 PROTEIN"/>
    <property type="match status" value="1"/>
</dbReference>
<proteinExistence type="inferred from homology"/>
<comment type="similarity">
    <text evidence="1">Belongs to the peptidase S1C family.</text>
</comment>
<dbReference type="EMBL" id="PQIB02000004">
    <property type="protein sequence ID" value="RLN23892.1"/>
    <property type="molecule type" value="Genomic_DNA"/>
</dbReference>
<accession>A0A3L6SMM4</accession>
<dbReference type="Proteomes" id="UP000275267">
    <property type="component" value="Unassembled WGS sequence"/>
</dbReference>
<evidence type="ECO:0000256" key="1">
    <source>
        <dbReference type="ARBA" id="ARBA00010541"/>
    </source>
</evidence>
<name>A0A3L6SMM4_PANMI</name>
<feature type="region of interest" description="Disordered" evidence="2">
    <location>
        <begin position="1"/>
        <end position="52"/>
    </location>
</feature>
<dbReference type="GO" id="GO:0006508">
    <property type="term" value="P:proteolysis"/>
    <property type="evidence" value="ECO:0007669"/>
    <property type="project" value="InterPro"/>
</dbReference>
<dbReference type="AlphaFoldDB" id="A0A3L6SMM4"/>
<comment type="caution">
    <text evidence="3">The sequence shown here is derived from an EMBL/GenBank/DDBJ whole genome shotgun (WGS) entry which is preliminary data.</text>
</comment>
<dbReference type="InterPro" id="IPR009003">
    <property type="entry name" value="Peptidase_S1_PA"/>
</dbReference>
<dbReference type="SUPFAM" id="SSF50494">
    <property type="entry name" value="Trypsin-like serine proteases"/>
    <property type="match status" value="1"/>
</dbReference>
<dbReference type="OrthoDB" id="582926at2759"/>
<organism evidence="3 4">
    <name type="scientific">Panicum miliaceum</name>
    <name type="common">Proso millet</name>
    <name type="synonym">Broomcorn millet</name>
    <dbReference type="NCBI Taxonomy" id="4540"/>
    <lineage>
        <taxon>Eukaryota</taxon>
        <taxon>Viridiplantae</taxon>
        <taxon>Streptophyta</taxon>
        <taxon>Embryophyta</taxon>
        <taxon>Tracheophyta</taxon>
        <taxon>Spermatophyta</taxon>
        <taxon>Magnoliopsida</taxon>
        <taxon>Liliopsida</taxon>
        <taxon>Poales</taxon>
        <taxon>Poaceae</taxon>
        <taxon>PACMAD clade</taxon>
        <taxon>Panicoideae</taxon>
        <taxon>Panicodae</taxon>
        <taxon>Paniceae</taxon>
        <taxon>Panicinae</taxon>
        <taxon>Panicum</taxon>
        <taxon>Panicum sect. Panicum</taxon>
    </lineage>
</organism>
<dbReference type="SUPFAM" id="SSF50156">
    <property type="entry name" value="PDZ domain-like"/>
    <property type="match status" value="1"/>
</dbReference>
<sequence length="399" mass="44850">MEERGQVAPSPTEQEEEAEAVQKNQPGKASAAIVGQGSRASAAAPRLRYPPMPTPIKHKDMLKWYKECERISEILDKDIDYDIPTMRKPKDPLTTKAVKSSKDKEVVLRAARNIVIVSYMMDVACMSGRKRDPLPKLSVTLPDKKTVLDAALIYFNDRYNIALLYIDLDFTLELPSTGCHPQYGEEVFVLARDGNASLRVRCGNIKWLEESGFLGRDHYMFLSSAIPEGGNGGMVIDHDGGFRGMAVHSSPDPAVTSISTIEKFIDMFMRFNRVARLILGIDIRTIARLDVQLQEDISDFGVKGGFLVDEVYNPVSEELGIKSGNVIISINGLDVVRLPELEDYLLSLGWHYLMDKSTCMKEFKLRVFDLKSGVERYVTVPIRYYDKSEQTSTKSTLFF</sequence>
<evidence type="ECO:0000256" key="2">
    <source>
        <dbReference type="SAM" id="MobiDB-lite"/>
    </source>
</evidence>
<keyword evidence="4" id="KW-1185">Reference proteome</keyword>
<evidence type="ECO:0000313" key="3">
    <source>
        <dbReference type="EMBL" id="RLN23892.1"/>
    </source>
</evidence>
<evidence type="ECO:0000313" key="4">
    <source>
        <dbReference type="Proteomes" id="UP000275267"/>
    </source>
</evidence>
<gene>
    <name evidence="3" type="ORF">C2845_PM07G30850</name>
</gene>
<reference evidence="4" key="1">
    <citation type="journal article" date="2019" name="Nat. Commun.">
        <title>The genome of broomcorn millet.</title>
        <authorList>
            <person name="Zou C."/>
            <person name="Miki D."/>
            <person name="Li D."/>
            <person name="Tang Q."/>
            <person name="Xiao L."/>
            <person name="Rajput S."/>
            <person name="Deng P."/>
            <person name="Jia W."/>
            <person name="Huang R."/>
            <person name="Zhang M."/>
            <person name="Sun Y."/>
            <person name="Hu J."/>
            <person name="Fu X."/>
            <person name="Schnable P.S."/>
            <person name="Li F."/>
            <person name="Zhang H."/>
            <person name="Feng B."/>
            <person name="Zhu X."/>
            <person name="Liu R."/>
            <person name="Schnable J.C."/>
            <person name="Zhu J.-K."/>
            <person name="Zhang H."/>
        </authorList>
    </citation>
    <scope>NUCLEOTIDE SEQUENCE [LARGE SCALE GENOMIC DNA]</scope>
</reference>
<dbReference type="InterPro" id="IPR036034">
    <property type="entry name" value="PDZ_sf"/>
</dbReference>
<dbReference type="PANTHER" id="PTHR47389">
    <property type="entry name" value="OS09G0436400 PROTEIN"/>
    <property type="match status" value="1"/>
</dbReference>
<dbReference type="InterPro" id="IPR001940">
    <property type="entry name" value="Peptidase_S1C"/>
</dbReference>
<protein>
    <recommendedName>
        <fullName evidence="5">PDZ domain-containing protein</fullName>
    </recommendedName>
</protein>
<evidence type="ECO:0008006" key="5">
    <source>
        <dbReference type="Google" id="ProtNLM"/>
    </source>
</evidence>
<dbReference type="GO" id="GO:0004252">
    <property type="term" value="F:serine-type endopeptidase activity"/>
    <property type="evidence" value="ECO:0007669"/>
    <property type="project" value="InterPro"/>
</dbReference>
<dbReference type="PRINTS" id="PR00834">
    <property type="entry name" value="PROTEASES2C"/>
</dbReference>
<dbReference type="STRING" id="4540.A0A3L6SMM4"/>